<keyword evidence="3 7" id="KW-0489">Methyltransferase</keyword>
<dbReference type="InterPro" id="IPR008189">
    <property type="entry name" value="rRNA_ssu_MeTfrase_I"/>
</dbReference>
<name>A0A0X3AQE1_9FLAO</name>
<dbReference type="PANTHER" id="PTHR46111:SF2">
    <property type="entry name" value="SAM-DEPENDENT METHYLTRANSFERASE"/>
    <property type="match status" value="1"/>
</dbReference>
<dbReference type="GO" id="GO:0006364">
    <property type="term" value="P:rRNA processing"/>
    <property type="evidence" value="ECO:0007669"/>
    <property type="project" value="UniProtKB-KW"/>
</dbReference>
<dbReference type="SUPFAM" id="SSF53790">
    <property type="entry name" value="Tetrapyrrole methylase"/>
    <property type="match status" value="1"/>
</dbReference>
<evidence type="ECO:0000313" key="7">
    <source>
        <dbReference type="EMBL" id="CVK16068.1"/>
    </source>
</evidence>
<evidence type="ECO:0000256" key="3">
    <source>
        <dbReference type="ARBA" id="ARBA00022603"/>
    </source>
</evidence>
<dbReference type="OrthoDB" id="7061662at2"/>
<dbReference type="CDD" id="cd11649">
    <property type="entry name" value="RsmI_like"/>
    <property type="match status" value="1"/>
</dbReference>
<keyword evidence="1" id="KW-0963">Cytoplasm</keyword>
<keyword evidence="8" id="KW-1185">Reference proteome</keyword>
<dbReference type="Gene3D" id="3.30.950.10">
    <property type="entry name" value="Methyltransferase, Cobalt-precorrin-4 Transmethylase, Domain 2"/>
    <property type="match status" value="1"/>
</dbReference>
<feature type="domain" description="Tetrapyrrole methylase" evidence="6">
    <location>
        <begin position="21"/>
        <end position="209"/>
    </location>
</feature>
<keyword evidence="5" id="KW-0949">S-adenosyl-L-methionine</keyword>
<dbReference type="Pfam" id="PF00590">
    <property type="entry name" value="TP_methylase"/>
    <property type="match status" value="1"/>
</dbReference>
<dbReference type="PANTHER" id="PTHR46111">
    <property type="entry name" value="RIBOSOMAL RNA SMALL SUBUNIT METHYLTRANSFERASE I"/>
    <property type="match status" value="1"/>
</dbReference>
<proteinExistence type="predicted"/>
<dbReference type="Gene3D" id="3.40.1010.10">
    <property type="entry name" value="Cobalt-precorrin-4 Transmethylase, Domain 1"/>
    <property type="match status" value="1"/>
</dbReference>
<gene>
    <name evidence="7" type="ORF">Ga0061079_10522</name>
</gene>
<dbReference type="Proteomes" id="UP000182761">
    <property type="component" value="Unassembled WGS sequence"/>
</dbReference>
<dbReference type="InterPro" id="IPR000878">
    <property type="entry name" value="4pyrrol_Mease"/>
</dbReference>
<keyword evidence="4 7" id="KW-0808">Transferase</keyword>
<dbReference type="InterPro" id="IPR014776">
    <property type="entry name" value="4pyrrole_Mease_sub2"/>
</dbReference>
<dbReference type="InterPro" id="IPR014777">
    <property type="entry name" value="4pyrrole_Mease_sub1"/>
</dbReference>
<evidence type="ECO:0000256" key="1">
    <source>
        <dbReference type="ARBA" id="ARBA00022490"/>
    </source>
</evidence>
<dbReference type="InterPro" id="IPR035996">
    <property type="entry name" value="4pyrrol_Methylase_sf"/>
</dbReference>
<dbReference type="RefSeq" id="WP_055425282.1">
    <property type="nucleotide sequence ID" value="NZ_FCOR01000005.1"/>
</dbReference>
<sequence length="233" mass="26259">MAVLYLLPAYLGETSPKDIFSPKEIELLRTIKFFVAENQKSARKFVKYLCPEIPQSGLSFSILDKRTTEEELDYLSQPLKKGEDVGLISEAGLPCIADPGNILVSWCHRNDIRVVPINGPSSIILALIASGLNGQKFAFNGYLPIDSSERKKIILNLEKISRNQGSSQIFMETPYRNQALFDDLIKYLNPKTSLCIATNVTLPNESIITLYCKEWKSKKTNFHKEPTIFIIQA</sequence>
<dbReference type="GO" id="GO:0008168">
    <property type="term" value="F:methyltransferase activity"/>
    <property type="evidence" value="ECO:0007669"/>
    <property type="project" value="UniProtKB-KW"/>
</dbReference>
<dbReference type="GO" id="GO:0032259">
    <property type="term" value="P:methylation"/>
    <property type="evidence" value="ECO:0007669"/>
    <property type="project" value="UniProtKB-KW"/>
</dbReference>
<accession>A0A0X3AQE1</accession>
<dbReference type="AlphaFoldDB" id="A0A0X3AQE1"/>
<evidence type="ECO:0000256" key="2">
    <source>
        <dbReference type="ARBA" id="ARBA00022552"/>
    </source>
</evidence>
<dbReference type="EMBL" id="FCOR01000005">
    <property type="protein sequence ID" value="CVK16068.1"/>
    <property type="molecule type" value="Genomic_DNA"/>
</dbReference>
<keyword evidence="2" id="KW-0698">rRNA processing</keyword>
<evidence type="ECO:0000313" key="8">
    <source>
        <dbReference type="Proteomes" id="UP000182761"/>
    </source>
</evidence>
<dbReference type="PIRSF" id="PIRSF005917">
    <property type="entry name" value="MTase_YraL"/>
    <property type="match status" value="1"/>
</dbReference>
<organism evidence="7 8">
    <name type="scientific">Apibacter mensalis</name>
    <dbReference type="NCBI Taxonomy" id="1586267"/>
    <lineage>
        <taxon>Bacteria</taxon>
        <taxon>Pseudomonadati</taxon>
        <taxon>Bacteroidota</taxon>
        <taxon>Flavobacteriia</taxon>
        <taxon>Flavobacteriales</taxon>
        <taxon>Weeksellaceae</taxon>
        <taxon>Apibacter</taxon>
    </lineage>
</organism>
<evidence type="ECO:0000256" key="5">
    <source>
        <dbReference type="ARBA" id="ARBA00022691"/>
    </source>
</evidence>
<evidence type="ECO:0000256" key="4">
    <source>
        <dbReference type="ARBA" id="ARBA00022679"/>
    </source>
</evidence>
<evidence type="ECO:0000259" key="6">
    <source>
        <dbReference type="Pfam" id="PF00590"/>
    </source>
</evidence>
<dbReference type="STRING" id="1586267.GCA_001418685_00907"/>
<reference evidence="7 8" key="1">
    <citation type="submission" date="2016-01" db="EMBL/GenBank/DDBJ databases">
        <authorList>
            <person name="McClelland M."/>
            <person name="Jain A."/>
            <person name="Saraogi P."/>
            <person name="Mendelson R."/>
            <person name="Westerman R."/>
            <person name="SanMiguel P."/>
            <person name="Csonka L."/>
        </authorList>
    </citation>
    <scope>NUCLEOTIDE SEQUENCE [LARGE SCALE GENOMIC DNA]</scope>
    <source>
        <strain evidence="7 8">R-53146</strain>
    </source>
</reference>
<protein>
    <submittedName>
        <fullName evidence="7">16S rRNA (Cytidine1402-2'-O)-methyltransferase</fullName>
    </submittedName>
</protein>